<evidence type="ECO:0000313" key="1">
    <source>
        <dbReference type="EMBL" id="CAA9474975.1"/>
    </source>
</evidence>
<reference evidence="1" key="1">
    <citation type="submission" date="2020-02" db="EMBL/GenBank/DDBJ databases">
        <authorList>
            <person name="Meier V. D."/>
        </authorList>
    </citation>
    <scope>NUCLEOTIDE SEQUENCE</scope>
    <source>
        <strain evidence="1">AVDCRST_MAG13</strain>
    </source>
</reference>
<dbReference type="EMBL" id="CADCVO010000110">
    <property type="protein sequence ID" value="CAA9474975.1"/>
    <property type="molecule type" value="Genomic_DNA"/>
</dbReference>
<feature type="non-terminal residue" evidence="1">
    <location>
        <position position="29"/>
    </location>
</feature>
<organism evidence="1">
    <name type="scientific">uncultured Solirubrobacteraceae bacterium</name>
    <dbReference type="NCBI Taxonomy" id="1162706"/>
    <lineage>
        <taxon>Bacteria</taxon>
        <taxon>Bacillati</taxon>
        <taxon>Actinomycetota</taxon>
        <taxon>Thermoleophilia</taxon>
        <taxon>Solirubrobacterales</taxon>
        <taxon>Solirubrobacteraceae</taxon>
        <taxon>environmental samples</taxon>
    </lineage>
</organism>
<name>A0A6J4RQH2_9ACTN</name>
<dbReference type="AlphaFoldDB" id="A0A6J4RQH2"/>
<sequence>MRARPTVLLQAAASAAVLARLARGRRRRG</sequence>
<protein>
    <submittedName>
        <fullName evidence="1">Uncharacterized protein</fullName>
    </submittedName>
</protein>
<accession>A0A6J4RQH2</accession>
<gene>
    <name evidence="1" type="ORF">AVDCRST_MAG13-745</name>
</gene>
<proteinExistence type="predicted"/>